<dbReference type="InterPro" id="IPR011426">
    <property type="entry name" value="CamS"/>
</dbReference>
<gene>
    <name evidence="3" type="ORF">FC82_GL003253</name>
</gene>
<evidence type="ECO:0000313" key="3">
    <source>
        <dbReference type="EMBL" id="KRM74593.1"/>
    </source>
</evidence>
<protein>
    <submittedName>
        <fullName evidence="3">CamS sex pheromone family protein</fullName>
    </submittedName>
</protein>
<dbReference type="CDD" id="cd13440">
    <property type="entry name" value="CamS_repeat_2"/>
    <property type="match status" value="1"/>
</dbReference>
<feature type="signal peptide" evidence="2">
    <location>
        <begin position="1"/>
        <end position="26"/>
    </location>
</feature>
<feature type="compositionally biased region" description="Polar residues" evidence="1">
    <location>
        <begin position="42"/>
        <end position="53"/>
    </location>
</feature>
<feature type="compositionally biased region" description="Polar residues" evidence="1">
    <location>
        <begin position="126"/>
        <end position="143"/>
    </location>
</feature>
<evidence type="ECO:0000313" key="4">
    <source>
        <dbReference type="Proteomes" id="UP000051845"/>
    </source>
</evidence>
<reference evidence="3 4" key="1">
    <citation type="journal article" date="2015" name="Genome Announc.">
        <title>Expanding the biotechnology potential of lactobacilli through comparative genomics of 213 strains and associated genera.</title>
        <authorList>
            <person name="Sun Z."/>
            <person name="Harris H.M."/>
            <person name="McCann A."/>
            <person name="Guo C."/>
            <person name="Argimon S."/>
            <person name="Zhang W."/>
            <person name="Yang X."/>
            <person name="Jeffery I.B."/>
            <person name="Cooney J.C."/>
            <person name="Kagawa T.F."/>
            <person name="Liu W."/>
            <person name="Song Y."/>
            <person name="Salvetti E."/>
            <person name="Wrobel A."/>
            <person name="Rasinkangas P."/>
            <person name="Parkhill J."/>
            <person name="Rea M.C."/>
            <person name="O'Sullivan O."/>
            <person name="Ritari J."/>
            <person name="Douillard F.P."/>
            <person name="Paul Ross R."/>
            <person name="Yang R."/>
            <person name="Briner A.E."/>
            <person name="Felis G.E."/>
            <person name="de Vos W.M."/>
            <person name="Barrangou R."/>
            <person name="Klaenhammer T.R."/>
            <person name="Caufield P.W."/>
            <person name="Cui Y."/>
            <person name="Zhang H."/>
            <person name="O'Toole P.W."/>
        </authorList>
    </citation>
    <scope>NUCLEOTIDE SEQUENCE [LARGE SCALE GENOMIC DNA]</scope>
    <source>
        <strain evidence="3 4">DSM 20515</strain>
    </source>
</reference>
<feature type="compositionally biased region" description="Low complexity" evidence="1">
    <location>
        <begin position="30"/>
        <end position="41"/>
    </location>
</feature>
<dbReference type="Pfam" id="PF07537">
    <property type="entry name" value="CamS"/>
    <property type="match status" value="1"/>
</dbReference>
<feature type="region of interest" description="Disordered" evidence="1">
    <location>
        <begin position="121"/>
        <end position="144"/>
    </location>
</feature>
<dbReference type="CDD" id="cd13441">
    <property type="entry name" value="CamS_repeat_1"/>
    <property type="match status" value="1"/>
</dbReference>
<organism evidence="3 4">
    <name type="scientific">Secundilactobacillus collinoides DSM 20515 = JCM 1123</name>
    <dbReference type="NCBI Taxonomy" id="1423733"/>
    <lineage>
        <taxon>Bacteria</taxon>
        <taxon>Bacillati</taxon>
        <taxon>Bacillota</taxon>
        <taxon>Bacilli</taxon>
        <taxon>Lactobacillales</taxon>
        <taxon>Lactobacillaceae</taxon>
        <taxon>Secundilactobacillus</taxon>
    </lineage>
</organism>
<feature type="chain" id="PRO_5038566360" evidence="2">
    <location>
        <begin position="27"/>
        <end position="385"/>
    </location>
</feature>
<dbReference type="PROSITE" id="PS51257">
    <property type="entry name" value="PROKAR_LIPOPROTEIN"/>
    <property type="match status" value="1"/>
</dbReference>
<proteinExistence type="predicted"/>
<dbReference type="EMBL" id="AYYR01000074">
    <property type="protein sequence ID" value="KRM74593.1"/>
    <property type="molecule type" value="Genomic_DNA"/>
</dbReference>
<feature type="region of interest" description="Disordered" evidence="1">
    <location>
        <begin position="29"/>
        <end position="53"/>
    </location>
</feature>
<dbReference type="PIRSF" id="PIRSF012509">
    <property type="entry name" value="CamS"/>
    <property type="match status" value="1"/>
</dbReference>
<dbReference type="Proteomes" id="UP000051845">
    <property type="component" value="Unassembled WGS sequence"/>
</dbReference>
<evidence type="ECO:0000256" key="1">
    <source>
        <dbReference type="SAM" id="MobiDB-lite"/>
    </source>
</evidence>
<dbReference type="Gene3D" id="3.10.570.10">
    <property type="entry name" value="sex pheromone staph- cam373 precursor domain"/>
    <property type="match status" value="1"/>
</dbReference>
<name>A0A0R2B5H5_SECCO</name>
<evidence type="ECO:0000256" key="2">
    <source>
        <dbReference type="SAM" id="SignalP"/>
    </source>
</evidence>
<accession>A0A0R2B5H5</accession>
<sequence length="385" mass="41915">MEEIVMKRIKAVIAMTVCGLLLSACGNLGSSSTTSTSTTSSKGTQLTGQASSGQYQGVIKNGRYRTSKARGVNVSQNDNTYNLKSFESGLLNISKKVFSTKKYVFEEGQYLSTSTVTNWLGRKSKSNPTGLNPVNNGSTSPTKRNPIYLQQMEEQDYMTQSGKKLKLSGVTIGLGLNSIDYYTKTTYGSTYETDISNATIKKEGRIIANQVLKRLRQKKALKNVPITIALYKQASNDSLVGGTFFAYSVNKAGTTSVSSWTPVSVKNYVYPTTSSSSAVGNSNDESDFSNFKSQIENFFPNIAGVTAQAQYTDKQLTGMNVSITTQFYSETEIISFTQYLKTAAEKYLPSGAPVDITVSSTEGIQSFLSRSSSGKSFYSHVFSSY</sequence>
<keyword evidence="2" id="KW-0732">Signal</keyword>
<comment type="caution">
    <text evidence="3">The sequence shown here is derived from an EMBL/GenBank/DDBJ whole genome shotgun (WGS) entry which is preliminary data.</text>
</comment>
<dbReference type="AlphaFoldDB" id="A0A0R2B5H5"/>
<dbReference type="PATRIC" id="fig|1423733.4.peg.3380"/>
<dbReference type="STRING" id="33960.TY91_06640"/>